<dbReference type="InterPro" id="IPR051804">
    <property type="entry name" value="Carb_Metab_Reg_Kinase/Isom"/>
</dbReference>
<dbReference type="AlphaFoldDB" id="A0A6J4VE05"/>
<sequence>MVKLIDAREHLSIQVHPDDTQAVGLDRLGKTEAWHVLAADPGAELFLGLRSGVEVTEFAVAANALDGSSAPLLRSVPAQVGTTVMVPAGTVHALGAGVVVYEIQQPSDVTFRLDDWGRLDAAGHPRETHLDDGLAVMQPGLRPELVEPARLRATLGERHLLAACRYFALERIALPAGAPLTLGQPDSPVVLTVLSGEATIGAETLQTGQTAVIWPDPNPGVEFLSRSPLVALISSVPDLQRDIVDRARRSGLGHRAIANLGGPLNDVGGLL</sequence>
<dbReference type="GO" id="GO:0046872">
    <property type="term" value="F:metal ion binding"/>
    <property type="evidence" value="ECO:0007669"/>
    <property type="project" value="UniProtKB-KW"/>
</dbReference>
<dbReference type="EC" id="5.3.1.8" evidence="3"/>
<dbReference type="PANTHER" id="PTHR42742">
    <property type="entry name" value="TRANSCRIPTIONAL REPRESSOR MPRA"/>
    <property type="match status" value="1"/>
</dbReference>
<reference evidence="3" key="1">
    <citation type="submission" date="2020-02" db="EMBL/GenBank/DDBJ databases">
        <authorList>
            <person name="Meier V. D."/>
        </authorList>
    </citation>
    <scope>NUCLEOTIDE SEQUENCE</scope>
    <source>
        <strain evidence="3">AVDCRST_MAG87</strain>
    </source>
</reference>
<proteinExistence type="predicted"/>
<dbReference type="Gene3D" id="2.60.120.10">
    <property type="entry name" value="Jelly Rolls"/>
    <property type="match status" value="1"/>
</dbReference>
<gene>
    <name evidence="3" type="ORF">AVDCRST_MAG87-2906</name>
</gene>
<dbReference type="InterPro" id="IPR011051">
    <property type="entry name" value="RmlC_Cupin_sf"/>
</dbReference>
<protein>
    <submittedName>
        <fullName evidence="3">Mannose-6-phosphate isomerase</fullName>
        <ecNumber evidence="3">5.3.1.8</ecNumber>
    </submittedName>
</protein>
<evidence type="ECO:0000256" key="1">
    <source>
        <dbReference type="ARBA" id="ARBA00022723"/>
    </source>
</evidence>
<dbReference type="CDD" id="cd07010">
    <property type="entry name" value="cupin_PMI_type_I_N_bac"/>
    <property type="match status" value="1"/>
</dbReference>
<name>A0A6J4VE05_9BACT</name>
<keyword evidence="2" id="KW-0862">Zinc</keyword>
<evidence type="ECO:0000313" key="3">
    <source>
        <dbReference type="EMBL" id="CAA9576420.1"/>
    </source>
</evidence>
<dbReference type="EMBL" id="CADCWJ010000643">
    <property type="protein sequence ID" value="CAA9576420.1"/>
    <property type="molecule type" value="Genomic_DNA"/>
</dbReference>
<dbReference type="PANTHER" id="PTHR42742:SF3">
    <property type="entry name" value="FRUCTOKINASE"/>
    <property type="match status" value="1"/>
</dbReference>
<organism evidence="3">
    <name type="scientific">uncultured Thermomicrobiales bacterium</name>
    <dbReference type="NCBI Taxonomy" id="1645740"/>
    <lineage>
        <taxon>Bacteria</taxon>
        <taxon>Pseudomonadati</taxon>
        <taxon>Thermomicrobiota</taxon>
        <taxon>Thermomicrobia</taxon>
        <taxon>Thermomicrobiales</taxon>
        <taxon>environmental samples</taxon>
    </lineage>
</organism>
<keyword evidence="1" id="KW-0479">Metal-binding</keyword>
<dbReference type="GO" id="GO:0004476">
    <property type="term" value="F:mannose-6-phosphate isomerase activity"/>
    <property type="evidence" value="ECO:0007669"/>
    <property type="project" value="UniProtKB-EC"/>
</dbReference>
<keyword evidence="3" id="KW-0413">Isomerase</keyword>
<accession>A0A6J4VE05</accession>
<dbReference type="InterPro" id="IPR014710">
    <property type="entry name" value="RmlC-like_jellyroll"/>
</dbReference>
<dbReference type="SUPFAM" id="SSF51182">
    <property type="entry name" value="RmlC-like cupins"/>
    <property type="match status" value="1"/>
</dbReference>
<evidence type="ECO:0000256" key="2">
    <source>
        <dbReference type="ARBA" id="ARBA00022833"/>
    </source>
</evidence>